<evidence type="ECO:0000313" key="2">
    <source>
        <dbReference type="Proteomes" id="UP000197050"/>
    </source>
</evidence>
<dbReference type="KEGG" id="bvc:CEP68_02105"/>
<dbReference type="AlphaFoldDB" id="A0A1Z3U566"/>
<dbReference type="GeneID" id="34013468"/>
<protein>
    <recommendedName>
        <fullName evidence="3">DUF2158 domain-containing protein</fullName>
    </recommendedName>
</protein>
<accession>A0A1Z3U566</accession>
<dbReference type="EMBL" id="CP022048">
    <property type="protein sequence ID" value="ASE38391.1"/>
    <property type="molecule type" value="Genomic_DNA"/>
</dbReference>
<reference evidence="2" key="1">
    <citation type="submission" date="2017-06" db="EMBL/GenBank/DDBJ databases">
        <title>FDA dAtabase for Regulatory Grade micrObial Sequences (FDA-ARGOS): Supporting development and validation of Infectious Disease Dx tests.</title>
        <authorList>
            <person name="Minogue T."/>
            <person name="Wolcott M."/>
            <person name="Wasieloski L."/>
            <person name="Aguilar W."/>
            <person name="Moore D."/>
            <person name="Tallon L."/>
            <person name="Sadzewicz L."/>
            <person name="Sengamalay N."/>
            <person name="Ott S."/>
            <person name="Godinez A."/>
            <person name="Nagaraj S."/>
            <person name="Nadendla S."/>
            <person name="Geyer C."/>
            <person name="Sichtig H."/>
        </authorList>
    </citation>
    <scope>NUCLEOTIDE SEQUENCE [LARGE SCALE GENOMIC DNA]</scope>
    <source>
        <strain evidence="2">FDAARGOS_289</strain>
    </source>
</reference>
<dbReference type="Proteomes" id="UP000197050">
    <property type="component" value="Chromosome"/>
</dbReference>
<sequence length="98" mass="10578">MTEAQRAASKRATERARAALKPGDKIRVTGCGGTVATCRFVGFDTKSDGSPSDWICSRTRDDIHASHIFRVNGVPTSFRDDPAAHLADIFNSDAGRNL</sequence>
<name>A0A1Z3U566_BREVE</name>
<proteinExistence type="predicted"/>
<evidence type="ECO:0008006" key="3">
    <source>
        <dbReference type="Google" id="ProtNLM"/>
    </source>
</evidence>
<gene>
    <name evidence="1" type="ORF">CEP68_02105</name>
</gene>
<evidence type="ECO:0000313" key="1">
    <source>
        <dbReference type="EMBL" id="ASE38391.1"/>
    </source>
</evidence>
<dbReference type="RefSeq" id="WP_088582203.1">
    <property type="nucleotide sequence ID" value="NZ_CP022048.2"/>
</dbReference>
<organism evidence="1 2">
    <name type="scientific">Brevundimonas vesicularis</name>
    <name type="common">Pseudomonas vesicularis</name>
    <dbReference type="NCBI Taxonomy" id="41276"/>
    <lineage>
        <taxon>Bacteria</taxon>
        <taxon>Pseudomonadati</taxon>
        <taxon>Pseudomonadota</taxon>
        <taxon>Alphaproteobacteria</taxon>
        <taxon>Caulobacterales</taxon>
        <taxon>Caulobacteraceae</taxon>
        <taxon>Brevundimonas</taxon>
    </lineage>
</organism>